<dbReference type="Pfam" id="PF00205">
    <property type="entry name" value="TPP_enzyme_M"/>
    <property type="match status" value="1"/>
</dbReference>
<comment type="similarity">
    <text evidence="1 3">Belongs to the TPP enzyme family.</text>
</comment>
<sequence length="617" mass="66676">MVRAVRVTLAQAVVRFLDAQRVSRDGEVQRFFRGVFGIFGHGNVTGLGQALEEHEGLPFFQPKNEQGMVHAAIAYAKARRRLSAFACTSSIGPGATNMVTGAATATINRLPVLLLPGDIFANRAPQPVLQQLEFPHSMDVSVNDCFRPVSRYWDRIQRPEQILSALPEAMRVLADPAETGAVTLCLPQDVQAEAFDCPAHFLQERVHVIERRPCARERLVEAAALLRQARRPFCIVGGGVHYAAAEEALRRFADVTGIPVGVTQAGMGALPDAHGACLGAVGVTGTGAANRIAHDADVVLTIGTRLSDFTTASKTQFQGEGVRFIAINVSAFDAAKHGALPLVGDARLALEELTKALEGWLIPSAYGAEVRAAREAWAKTREELTRSPDGKLTQAEVIRVLNDEAGPGSTVVHAAGGIPGDIHKLWRSKEADDYHSEYGYSCMGYEVAGALGVKLAHPQREVYALLGDGSYLMLSQELLTSIQEGAKITVVLLDNHGYQCIHNLQRGSGSRSFGNEFRARKGDRLEGEPLAVDFVQNAQSLGARTFTATTASELSAALREARTVTTSCLIYIPLEASPGLPGTSWWDVPIAEVSPCSSVREKRAAYEEAKKKQRLYY</sequence>
<dbReference type="SUPFAM" id="SSF52467">
    <property type="entry name" value="DHS-like NAD/FAD-binding domain"/>
    <property type="match status" value="1"/>
</dbReference>
<keyword evidence="8" id="KW-1185">Reference proteome</keyword>
<evidence type="ECO:0000313" key="8">
    <source>
        <dbReference type="Proteomes" id="UP001221838"/>
    </source>
</evidence>
<evidence type="ECO:0000259" key="4">
    <source>
        <dbReference type="Pfam" id="PF00205"/>
    </source>
</evidence>
<dbReference type="InterPro" id="IPR045229">
    <property type="entry name" value="TPP_enz"/>
</dbReference>
<dbReference type="CDD" id="cd07035">
    <property type="entry name" value="TPP_PYR_POX_like"/>
    <property type="match status" value="1"/>
</dbReference>
<dbReference type="Gene3D" id="3.40.50.1220">
    <property type="entry name" value="TPP-binding domain"/>
    <property type="match status" value="1"/>
</dbReference>
<dbReference type="InterPro" id="IPR000399">
    <property type="entry name" value="TPP-bd_CS"/>
</dbReference>
<dbReference type="InterPro" id="IPR012001">
    <property type="entry name" value="Thiamin_PyroP_enz_TPP-bd_dom"/>
</dbReference>
<gene>
    <name evidence="7" type="primary">iolD</name>
    <name evidence="7" type="ORF">POL68_17485</name>
</gene>
<protein>
    <submittedName>
        <fullName evidence="7">3D-(3,5/4)-trihydroxycyclohexane-1,2-dione acylhydrolase (Decyclizing)</fullName>
        <ecNumber evidence="7">3.7.1.22</ecNumber>
    </submittedName>
</protein>
<evidence type="ECO:0000256" key="1">
    <source>
        <dbReference type="ARBA" id="ARBA00007812"/>
    </source>
</evidence>
<dbReference type="InterPro" id="IPR030817">
    <property type="entry name" value="Myo_inos_IolD"/>
</dbReference>
<dbReference type="InterPro" id="IPR012000">
    <property type="entry name" value="Thiamin_PyroP_enz_cen_dom"/>
</dbReference>
<evidence type="ECO:0000256" key="3">
    <source>
        <dbReference type="RuleBase" id="RU362132"/>
    </source>
</evidence>
<proteinExistence type="inferred from homology"/>
<dbReference type="Pfam" id="PF02776">
    <property type="entry name" value="TPP_enzyme_N"/>
    <property type="match status" value="1"/>
</dbReference>
<dbReference type="Gene3D" id="3.40.50.970">
    <property type="match status" value="2"/>
</dbReference>
<dbReference type="InterPro" id="IPR011766">
    <property type="entry name" value="TPP_enzyme_TPP-bd"/>
</dbReference>
<dbReference type="Proteomes" id="UP001221838">
    <property type="component" value="Unassembled WGS sequence"/>
</dbReference>
<dbReference type="PANTHER" id="PTHR18968">
    <property type="entry name" value="THIAMINE PYROPHOSPHATE ENZYMES"/>
    <property type="match status" value="1"/>
</dbReference>
<evidence type="ECO:0000256" key="2">
    <source>
        <dbReference type="ARBA" id="ARBA00023052"/>
    </source>
</evidence>
<evidence type="ECO:0000259" key="5">
    <source>
        <dbReference type="Pfam" id="PF02775"/>
    </source>
</evidence>
<name>A0ABT5DB43_9BACT</name>
<keyword evidence="7" id="KW-0378">Hydrolase</keyword>
<evidence type="ECO:0000313" key="7">
    <source>
        <dbReference type="EMBL" id="MDC0710274.1"/>
    </source>
</evidence>
<organism evidence="7 8">
    <name type="scientific">Stigmatella ashevillensis</name>
    <dbReference type="NCBI Taxonomy" id="2995309"/>
    <lineage>
        <taxon>Bacteria</taxon>
        <taxon>Pseudomonadati</taxon>
        <taxon>Myxococcota</taxon>
        <taxon>Myxococcia</taxon>
        <taxon>Myxococcales</taxon>
        <taxon>Cystobacterineae</taxon>
        <taxon>Archangiaceae</taxon>
        <taxon>Stigmatella</taxon>
    </lineage>
</organism>
<dbReference type="NCBIfam" id="TIGR04377">
    <property type="entry name" value="myo_inos_iolD"/>
    <property type="match status" value="1"/>
</dbReference>
<dbReference type="SUPFAM" id="SSF52518">
    <property type="entry name" value="Thiamin diphosphate-binding fold (THDP-binding)"/>
    <property type="match status" value="2"/>
</dbReference>
<accession>A0ABT5DB43</accession>
<feature type="domain" description="Thiamine pyrophosphate enzyme N-terminal TPP-binding" evidence="6">
    <location>
        <begin position="34"/>
        <end position="131"/>
    </location>
</feature>
<dbReference type="EMBL" id="JAQNDM010000002">
    <property type="protein sequence ID" value="MDC0710274.1"/>
    <property type="molecule type" value="Genomic_DNA"/>
</dbReference>
<dbReference type="PROSITE" id="PS00187">
    <property type="entry name" value="TPP_ENZYMES"/>
    <property type="match status" value="1"/>
</dbReference>
<dbReference type="GO" id="GO:0102481">
    <property type="term" value="F:3D-(3,5/4)-trihydroxycyclohexane-1,2-dione hydrolase activity"/>
    <property type="evidence" value="ECO:0007669"/>
    <property type="project" value="UniProtKB-EC"/>
</dbReference>
<dbReference type="InterPro" id="IPR029035">
    <property type="entry name" value="DHS-like_NAD/FAD-binding_dom"/>
</dbReference>
<evidence type="ECO:0000259" key="6">
    <source>
        <dbReference type="Pfam" id="PF02776"/>
    </source>
</evidence>
<dbReference type="InterPro" id="IPR029061">
    <property type="entry name" value="THDP-binding"/>
</dbReference>
<reference evidence="7 8" key="1">
    <citation type="submission" date="2022-11" db="EMBL/GenBank/DDBJ databases">
        <title>Minimal conservation of predation-associated metabolite biosynthetic gene clusters underscores biosynthetic potential of Myxococcota including descriptions for ten novel species: Archangium lansinium sp. nov., Myxococcus landrumus sp. nov., Nannocystis bai.</title>
        <authorList>
            <person name="Ahearne A."/>
            <person name="Stevens C."/>
            <person name="Dowd S."/>
        </authorList>
    </citation>
    <scope>NUCLEOTIDE SEQUENCE [LARGE SCALE GENOMIC DNA]</scope>
    <source>
        <strain evidence="7 8">NCWAL01</strain>
    </source>
</reference>
<dbReference type="Pfam" id="PF02775">
    <property type="entry name" value="TPP_enzyme_C"/>
    <property type="match status" value="1"/>
</dbReference>
<feature type="domain" description="Thiamine pyrophosphate enzyme TPP-binding" evidence="5">
    <location>
        <begin position="416"/>
        <end position="570"/>
    </location>
</feature>
<dbReference type="RefSeq" id="WP_272139585.1">
    <property type="nucleotide sequence ID" value="NZ_JAQNDM010000002.1"/>
</dbReference>
<keyword evidence="2 3" id="KW-0786">Thiamine pyrophosphate</keyword>
<feature type="domain" description="Thiamine pyrophosphate enzyme central" evidence="4">
    <location>
        <begin position="221"/>
        <end position="353"/>
    </location>
</feature>
<dbReference type="EC" id="3.7.1.22" evidence="7"/>
<dbReference type="PANTHER" id="PTHR18968:SF9">
    <property type="entry name" value="3D-(3,5_4)-TRIHYDROXYCYCLOHEXANE-1,2-DIONE HYDROLASE"/>
    <property type="match status" value="1"/>
</dbReference>
<comment type="caution">
    <text evidence="7">The sequence shown here is derived from an EMBL/GenBank/DDBJ whole genome shotgun (WGS) entry which is preliminary data.</text>
</comment>